<dbReference type="InParanoid" id="A0A067Q939"/>
<proteinExistence type="predicted"/>
<accession>A0A067Q939</accession>
<evidence type="ECO:0000313" key="3">
    <source>
        <dbReference type="Proteomes" id="UP000027265"/>
    </source>
</evidence>
<gene>
    <name evidence="2" type="ORF">JAAARDRAFT_593736</name>
</gene>
<organism evidence="2 3">
    <name type="scientific">Jaapia argillacea MUCL 33604</name>
    <dbReference type="NCBI Taxonomy" id="933084"/>
    <lineage>
        <taxon>Eukaryota</taxon>
        <taxon>Fungi</taxon>
        <taxon>Dikarya</taxon>
        <taxon>Basidiomycota</taxon>
        <taxon>Agaricomycotina</taxon>
        <taxon>Agaricomycetes</taxon>
        <taxon>Agaricomycetidae</taxon>
        <taxon>Jaapiales</taxon>
        <taxon>Jaapiaceae</taxon>
        <taxon>Jaapia</taxon>
    </lineage>
</organism>
<keyword evidence="3" id="KW-1185">Reference proteome</keyword>
<sequence>MFLPSISPHAQRTRRSHSSPSSITPRPAKLLGSLNCAGLLTVITLMKLTLFTTQQPNSSPRYLTTTTTRVRHQKNPEFRKPTQLYTRGWYEPKHRVSNTTYLLHAPLSIKPPPSFPHSYRKLPRSLSWPLQPPAAGI</sequence>
<feature type="region of interest" description="Disordered" evidence="1">
    <location>
        <begin position="1"/>
        <end position="27"/>
    </location>
</feature>
<dbReference type="Proteomes" id="UP000027265">
    <property type="component" value="Unassembled WGS sequence"/>
</dbReference>
<reference evidence="3" key="1">
    <citation type="journal article" date="2014" name="Proc. Natl. Acad. Sci. U.S.A.">
        <title>Extensive sampling of basidiomycete genomes demonstrates inadequacy of the white-rot/brown-rot paradigm for wood decay fungi.</title>
        <authorList>
            <person name="Riley R."/>
            <person name="Salamov A.A."/>
            <person name="Brown D.W."/>
            <person name="Nagy L.G."/>
            <person name="Floudas D."/>
            <person name="Held B.W."/>
            <person name="Levasseur A."/>
            <person name="Lombard V."/>
            <person name="Morin E."/>
            <person name="Otillar R."/>
            <person name="Lindquist E.A."/>
            <person name="Sun H."/>
            <person name="LaButti K.M."/>
            <person name="Schmutz J."/>
            <person name="Jabbour D."/>
            <person name="Luo H."/>
            <person name="Baker S.E."/>
            <person name="Pisabarro A.G."/>
            <person name="Walton J.D."/>
            <person name="Blanchette R.A."/>
            <person name="Henrissat B."/>
            <person name="Martin F."/>
            <person name="Cullen D."/>
            <person name="Hibbett D.S."/>
            <person name="Grigoriev I.V."/>
        </authorList>
    </citation>
    <scope>NUCLEOTIDE SEQUENCE [LARGE SCALE GENOMIC DNA]</scope>
    <source>
        <strain evidence="3">MUCL 33604</strain>
    </source>
</reference>
<name>A0A067Q939_9AGAM</name>
<protein>
    <submittedName>
        <fullName evidence="2">Uncharacterized protein</fullName>
    </submittedName>
</protein>
<dbReference type="AlphaFoldDB" id="A0A067Q939"/>
<dbReference type="EMBL" id="KL197714">
    <property type="protein sequence ID" value="KDQ60012.1"/>
    <property type="molecule type" value="Genomic_DNA"/>
</dbReference>
<evidence type="ECO:0000256" key="1">
    <source>
        <dbReference type="SAM" id="MobiDB-lite"/>
    </source>
</evidence>
<evidence type="ECO:0000313" key="2">
    <source>
        <dbReference type="EMBL" id="KDQ60012.1"/>
    </source>
</evidence>
<dbReference type="HOGENOM" id="CLU_1865408_0_0_1"/>